<gene>
    <name evidence="3" type="ORF">APUU_20028S</name>
</gene>
<feature type="region of interest" description="Disordered" evidence="1">
    <location>
        <begin position="642"/>
        <end position="667"/>
    </location>
</feature>
<keyword evidence="4" id="KW-1185">Reference proteome</keyword>
<feature type="chain" id="PRO_5031304291" description="Lysine-specific metallo-endopeptidase domain-containing protein" evidence="2">
    <location>
        <begin position="20"/>
        <end position="1058"/>
    </location>
</feature>
<feature type="compositionally biased region" description="Low complexity" evidence="1">
    <location>
        <begin position="895"/>
        <end position="940"/>
    </location>
</feature>
<feature type="compositionally biased region" description="Polar residues" evidence="1">
    <location>
        <begin position="406"/>
        <end position="421"/>
    </location>
</feature>
<feature type="compositionally biased region" description="Pro residues" evidence="1">
    <location>
        <begin position="686"/>
        <end position="714"/>
    </location>
</feature>
<evidence type="ECO:0000313" key="3">
    <source>
        <dbReference type="EMBL" id="BCS19596.1"/>
    </source>
</evidence>
<feature type="compositionally biased region" description="Low complexity" evidence="1">
    <location>
        <begin position="720"/>
        <end position="751"/>
    </location>
</feature>
<feature type="compositionally biased region" description="Low complexity" evidence="1">
    <location>
        <begin position="618"/>
        <end position="628"/>
    </location>
</feature>
<feature type="compositionally biased region" description="Low complexity" evidence="1">
    <location>
        <begin position="384"/>
        <end position="405"/>
    </location>
</feature>
<feature type="region of interest" description="Disordered" evidence="1">
    <location>
        <begin position="679"/>
        <end position="760"/>
    </location>
</feature>
<feature type="region of interest" description="Disordered" evidence="1">
    <location>
        <begin position="618"/>
        <end position="637"/>
    </location>
</feature>
<accession>A0A7R7XEA8</accession>
<feature type="compositionally biased region" description="Polar residues" evidence="1">
    <location>
        <begin position="560"/>
        <end position="589"/>
    </location>
</feature>
<dbReference type="AlphaFoldDB" id="A0A7R7XEA8"/>
<dbReference type="Proteomes" id="UP000654913">
    <property type="component" value="Chromosome 2"/>
</dbReference>
<feature type="region of interest" description="Disordered" evidence="1">
    <location>
        <begin position="314"/>
        <end position="334"/>
    </location>
</feature>
<dbReference type="GO" id="GO:0008237">
    <property type="term" value="F:metallopeptidase activity"/>
    <property type="evidence" value="ECO:0007669"/>
    <property type="project" value="InterPro"/>
</dbReference>
<feature type="compositionally biased region" description="Low complexity" evidence="1">
    <location>
        <begin position="590"/>
        <end position="602"/>
    </location>
</feature>
<name>A0A7R7XEA8_9EURO</name>
<dbReference type="OrthoDB" id="4526949at2759"/>
<feature type="region of interest" description="Disordered" evidence="1">
    <location>
        <begin position="791"/>
        <end position="948"/>
    </location>
</feature>
<proteinExistence type="predicted"/>
<reference evidence="3" key="2">
    <citation type="submission" date="2021-02" db="EMBL/GenBank/DDBJ databases">
        <title>Aspergillus puulaauensis MK2 genome sequence.</title>
        <authorList>
            <person name="Futagami T."/>
            <person name="Mori K."/>
            <person name="Kadooka C."/>
            <person name="Tanaka T."/>
        </authorList>
    </citation>
    <scope>NUCLEOTIDE SEQUENCE</scope>
    <source>
        <strain evidence="3">MK2</strain>
    </source>
</reference>
<feature type="region of interest" description="Disordered" evidence="1">
    <location>
        <begin position="380"/>
        <end position="602"/>
    </location>
</feature>
<reference evidence="3" key="1">
    <citation type="submission" date="2021-01" db="EMBL/GenBank/DDBJ databases">
        <authorList>
            <consortium name="Aspergillus puulaauensis MK2 genome sequencing consortium"/>
            <person name="Kazuki M."/>
            <person name="Futagami T."/>
        </authorList>
    </citation>
    <scope>NUCLEOTIDE SEQUENCE</scope>
    <source>
        <strain evidence="3">MK2</strain>
    </source>
</reference>
<dbReference type="KEGG" id="apuu:APUU_20028S"/>
<organism evidence="3 4">
    <name type="scientific">Aspergillus puulaauensis</name>
    <dbReference type="NCBI Taxonomy" id="1220207"/>
    <lineage>
        <taxon>Eukaryota</taxon>
        <taxon>Fungi</taxon>
        <taxon>Dikarya</taxon>
        <taxon>Ascomycota</taxon>
        <taxon>Pezizomycotina</taxon>
        <taxon>Eurotiomycetes</taxon>
        <taxon>Eurotiomycetidae</taxon>
        <taxon>Eurotiales</taxon>
        <taxon>Aspergillaceae</taxon>
        <taxon>Aspergillus</taxon>
    </lineage>
</organism>
<dbReference type="EMBL" id="AP024444">
    <property type="protein sequence ID" value="BCS19596.1"/>
    <property type="molecule type" value="Genomic_DNA"/>
</dbReference>
<keyword evidence="2" id="KW-0732">Signal</keyword>
<protein>
    <recommendedName>
        <fullName evidence="5">Lysine-specific metallo-endopeptidase domain-containing protein</fullName>
    </recommendedName>
</protein>
<feature type="compositionally biased region" description="Low complexity" evidence="1">
    <location>
        <begin position="796"/>
        <end position="848"/>
    </location>
</feature>
<dbReference type="InterPro" id="IPR024079">
    <property type="entry name" value="MetalloPept_cat_dom_sf"/>
</dbReference>
<feature type="compositionally biased region" description="Polar residues" evidence="1">
    <location>
        <begin position="445"/>
        <end position="455"/>
    </location>
</feature>
<feature type="signal peptide" evidence="2">
    <location>
        <begin position="1"/>
        <end position="19"/>
    </location>
</feature>
<dbReference type="RefSeq" id="XP_041551790.1">
    <property type="nucleotide sequence ID" value="XM_041698624.1"/>
</dbReference>
<feature type="compositionally biased region" description="Low complexity" evidence="1">
    <location>
        <begin position="456"/>
        <end position="555"/>
    </location>
</feature>
<evidence type="ECO:0000256" key="1">
    <source>
        <dbReference type="SAM" id="MobiDB-lite"/>
    </source>
</evidence>
<evidence type="ECO:0000256" key="2">
    <source>
        <dbReference type="SAM" id="SignalP"/>
    </source>
</evidence>
<dbReference type="Gene3D" id="3.40.390.10">
    <property type="entry name" value="Collagenase (Catalytic Domain)"/>
    <property type="match status" value="1"/>
</dbReference>
<feature type="compositionally biased region" description="Low complexity" evidence="1">
    <location>
        <begin position="432"/>
        <end position="444"/>
    </location>
</feature>
<dbReference type="GeneID" id="64969601"/>
<feature type="compositionally biased region" description="Low complexity" evidence="1">
    <location>
        <begin position="861"/>
        <end position="887"/>
    </location>
</feature>
<evidence type="ECO:0008006" key="5">
    <source>
        <dbReference type="Google" id="ProtNLM"/>
    </source>
</evidence>
<evidence type="ECO:0000313" key="4">
    <source>
        <dbReference type="Proteomes" id="UP000654913"/>
    </source>
</evidence>
<sequence length="1058" mass="108777">MRYTPTLFALLGSVATSYGWVLDASCNPYKDMVITSMNSAFDMARAGNDVLEAIDPYGDGTPNQAQLDLVSYLFADTMSNGEVNPSPFRTARRIHDMILAYDSNVGRPMPNPPQDLSTLRFANVVVFCNYERFTENRDCDGNEAKGMACDTAMRQPFQMGDLYSECKNKPFGGGGTEAWTKYFDSRRIGKASIIQLCPWYLQQVKGQKFKTFEDLGNKPFPARKLKDRLLGNTAMDLVNTFSGTLLHELSHAPADIGARDGDGDDSYRWKNCRRLAKQGTTNAESYAFFGLGARMIASQDNPQRPMEDGSIQVLPAGAKKRRSDNVLVNRADAPEVTKTVDHGPVTLEPSDAASLTDVVPAGESSAVIYDVHTVFLDPGEDDSSSGSFGSSTSDTSEPTSTASTSGRPGSTSDTSQSTFITSPRVPESPGVSDSTSSDPTSSSPLIGTTSAGSTLSGPASSGPLASSTSAGSTSSDSISSDSASSSSTSSDSTSADSTSSSTVIGTTSSDSTSSGPTSSGPLVTSTSAGSTSSDSTSGSTSDSTSDSLSSTSSGSAPSVVITTSEGNPITSTVVAESTPAPTSITSAPESSDVTTVTSGSSTTTVPITVVDVTKSDTTTPVTYTSTRTSAEDGKPTDVWVCTGSLCDSDSDSDSDSGSGSGCKIPAFCNSPDLGTSWGLCCGFAPAPLPDGTVPPPGGPPAPPPAPPGGPPGGPPGEEGSPSNSNDNQSQSTTQTSSSTSESSSTTSSTSSEPMAAATITGDQFLEAAPVTSWYEVQQSLLSELMADTTDPYITWTPSSSSSGSLSSPTSKPQITSSSAPSTSPPTSAETTSSTTDTTSASSTTDSSDCSVISQGDMRILSCPSTTSTSTSSTSTSSPSSSSGCSVSFQGDMGVLSCPSTTSSSTTSTSSASSVVLSGSPTSSGTPTTSSSSSSSASPTPSEDPGTADCKIIFKDDLASKKDWMYKVTMSGDWVDEKVVKTEISTCSNEGGQPSAWVWEDQGDGFYMAGFDLYDLSDEDCVASAIRSASSFNVKELTCNDYIGEDSDLAMELTDQSSS</sequence>